<evidence type="ECO:0000259" key="14">
    <source>
        <dbReference type="PROSITE" id="PS50802"/>
    </source>
</evidence>
<feature type="region of interest" description="Disordered" evidence="12">
    <location>
        <begin position="79"/>
        <end position="135"/>
    </location>
</feature>
<dbReference type="InterPro" id="IPR029071">
    <property type="entry name" value="Ubiquitin-like_domsf"/>
</dbReference>
<evidence type="ECO:0000256" key="8">
    <source>
        <dbReference type="ARBA" id="ARBA00022801"/>
    </source>
</evidence>
<dbReference type="InterPro" id="IPR057766">
    <property type="entry name" value="Znf-C2H2_OTU1-like_C"/>
</dbReference>
<feature type="compositionally biased region" description="Low complexity" evidence="12">
    <location>
        <begin position="103"/>
        <end position="129"/>
    </location>
</feature>
<organism evidence="15 16">
    <name type="scientific">Leucosporidium creatinivorum</name>
    <dbReference type="NCBI Taxonomy" id="106004"/>
    <lineage>
        <taxon>Eukaryota</taxon>
        <taxon>Fungi</taxon>
        <taxon>Dikarya</taxon>
        <taxon>Basidiomycota</taxon>
        <taxon>Pucciniomycotina</taxon>
        <taxon>Microbotryomycetes</taxon>
        <taxon>Leucosporidiales</taxon>
        <taxon>Leucosporidium</taxon>
    </lineage>
</organism>
<dbReference type="InterPro" id="IPR038765">
    <property type="entry name" value="Papain-like_cys_pep_sf"/>
</dbReference>
<dbReference type="SUPFAM" id="SSF54236">
    <property type="entry name" value="Ubiquitin-like"/>
    <property type="match status" value="1"/>
</dbReference>
<dbReference type="PANTHER" id="PTHR13312:SF0">
    <property type="entry name" value="UBIQUITIN THIOESTERASE OTU1"/>
    <property type="match status" value="1"/>
</dbReference>
<dbReference type="InterPro" id="IPR048857">
    <property type="entry name" value="OTU1_Ubl"/>
</dbReference>
<feature type="domain" description="OTU" evidence="14">
    <location>
        <begin position="142"/>
        <end position="265"/>
    </location>
</feature>
<dbReference type="PROSITE" id="PS50802">
    <property type="entry name" value="OTU"/>
    <property type="match status" value="1"/>
</dbReference>
<dbReference type="GO" id="GO:0005634">
    <property type="term" value="C:nucleus"/>
    <property type="evidence" value="ECO:0007669"/>
    <property type="project" value="TreeGrafter"/>
</dbReference>
<dbReference type="OrthoDB" id="65596at2759"/>
<dbReference type="PROSITE" id="PS50053">
    <property type="entry name" value="UBIQUITIN_2"/>
    <property type="match status" value="1"/>
</dbReference>
<proteinExistence type="predicted"/>
<evidence type="ECO:0000256" key="10">
    <source>
        <dbReference type="ARBA" id="ARBA00022833"/>
    </source>
</evidence>
<feature type="domain" description="Ubiquitin-like" evidence="13">
    <location>
        <begin position="4"/>
        <end position="82"/>
    </location>
</feature>
<dbReference type="Pfam" id="PF24560">
    <property type="entry name" value="zf-C2H2_OTU1_C"/>
    <property type="match status" value="1"/>
</dbReference>
<dbReference type="GO" id="GO:0005829">
    <property type="term" value="C:cytosol"/>
    <property type="evidence" value="ECO:0007669"/>
    <property type="project" value="TreeGrafter"/>
</dbReference>
<comment type="caution">
    <text evidence="15">The sequence shown here is derived from an EMBL/GenBank/DDBJ whole genome shotgun (WGS) entry which is preliminary data.</text>
</comment>
<evidence type="ECO:0000256" key="5">
    <source>
        <dbReference type="ARBA" id="ARBA00022723"/>
    </source>
</evidence>
<accession>A0A1Y2EM11</accession>
<evidence type="ECO:0000256" key="1">
    <source>
        <dbReference type="ARBA" id="ARBA00000707"/>
    </source>
</evidence>
<dbReference type="PROSITE" id="PS00028">
    <property type="entry name" value="ZINC_FINGER_C2H2_1"/>
    <property type="match status" value="1"/>
</dbReference>
<dbReference type="FunFam" id="3.90.70.80:FF:000016">
    <property type="entry name" value="Putative ubiquitin thioesterase otu1"/>
    <property type="match status" value="1"/>
</dbReference>
<comment type="subcellular location">
    <subcellularLocation>
        <location evidence="2 11">Cytoplasm</location>
    </subcellularLocation>
</comment>
<dbReference type="PANTHER" id="PTHR13312">
    <property type="entry name" value="HIV-INDUCED PROTEIN-7-LIKE PROTEASE"/>
    <property type="match status" value="1"/>
</dbReference>
<keyword evidence="10" id="KW-0862">Zinc</keyword>
<dbReference type="Pfam" id="PF02338">
    <property type="entry name" value="OTU"/>
    <property type="match status" value="1"/>
</dbReference>
<dbReference type="CDD" id="cd17059">
    <property type="entry name" value="Ubl_OTU1"/>
    <property type="match status" value="1"/>
</dbReference>
<dbReference type="InterPro" id="IPR003323">
    <property type="entry name" value="OTU_dom"/>
</dbReference>
<dbReference type="Pfam" id="PF21403">
    <property type="entry name" value="OTU1_UBXL"/>
    <property type="match status" value="1"/>
</dbReference>
<dbReference type="InterPro" id="IPR013087">
    <property type="entry name" value="Znf_C2H2_type"/>
</dbReference>
<keyword evidence="16" id="KW-1185">Reference proteome</keyword>
<keyword evidence="4" id="KW-0645">Protease</keyword>
<dbReference type="Proteomes" id="UP000193467">
    <property type="component" value="Unassembled WGS sequence"/>
</dbReference>
<evidence type="ECO:0000256" key="11">
    <source>
        <dbReference type="RuleBase" id="RU367104"/>
    </source>
</evidence>
<evidence type="ECO:0000256" key="3">
    <source>
        <dbReference type="ARBA" id="ARBA00022490"/>
    </source>
</evidence>
<dbReference type="STRING" id="106004.A0A1Y2EM11"/>
<evidence type="ECO:0000313" key="15">
    <source>
        <dbReference type="EMBL" id="ORY72577.1"/>
    </source>
</evidence>
<evidence type="ECO:0000256" key="6">
    <source>
        <dbReference type="ARBA" id="ARBA00022771"/>
    </source>
</evidence>
<dbReference type="InterPro" id="IPR000626">
    <property type="entry name" value="Ubiquitin-like_dom"/>
</dbReference>
<sequence>MSLISLRIRGPAGASSLQLSPEASLADLKLEIEEITSIKTNQQELRLGFPPKPLAGAVDATLSSLGIKNGEPIIVAETEAASEPAPTPVVPQKRASPPAIAEATRPAPSRSTTSSTRPPAPPAARSTAPKTPPSVAVEGGHLVLRVVPDDNSCLFTAVGLVLEPGKPDIASILRKQVAEVIRNQPEEYSDVVLGRPRDDYISTILKPNSWGGAIELSIFASQYLTEIVSIDVQTGRMDRFGQGSGYETMVLLVYSGIHYDALTFSYLDPVPSLTFPPPNLEFDQTSFPADPVLSESMLDAASKLVERLRKEHQYTDAATFTLRCEQCRKALVGEKEASKHAMETGHTDFGEYDG</sequence>
<dbReference type="GO" id="GO:0004843">
    <property type="term" value="F:cysteine-type deubiquitinase activity"/>
    <property type="evidence" value="ECO:0007669"/>
    <property type="project" value="UniProtKB-UniRule"/>
</dbReference>
<dbReference type="EMBL" id="MCGR01000051">
    <property type="protein sequence ID" value="ORY72577.1"/>
    <property type="molecule type" value="Genomic_DNA"/>
</dbReference>
<keyword evidence="8 11" id="KW-0378">Hydrolase</keyword>
<dbReference type="Gene3D" id="3.90.70.80">
    <property type="match status" value="1"/>
</dbReference>
<dbReference type="FunCoup" id="A0A1Y2EM11">
    <property type="interactions" value="211"/>
</dbReference>
<keyword evidence="7 11" id="KW-0833">Ubl conjugation pathway</keyword>
<dbReference type="CDD" id="cd22745">
    <property type="entry name" value="OTU_OTU1"/>
    <property type="match status" value="1"/>
</dbReference>
<dbReference type="EC" id="3.4.19.12" evidence="11"/>
<dbReference type="Gene3D" id="3.10.20.90">
    <property type="entry name" value="Phosphatidylinositol 3-kinase Catalytic Subunit, Chain A, domain 1"/>
    <property type="match status" value="1"/>
</dbReference>
<evidence type="ECO:0000256" key="12">
    <source>
        <dbReference type="SAM" id="MobiDB-lite"/>
    </source>
</evidence>
<name>A0A1Y2EM11_9BASI</name>
<keyword evidence="3 11" id="KW-0963">Cytoplasm</keyword>
<dbReference type="InParanoid" id="A0A1Y2EM11"/>
<dbReference type="GO" id="GO:0030968">
    <property type="term" value="P:endoplasmic reticulum unfolded protein response"/>
    <property type="evidence" value="ECO:0007669"/>
    <property type="project" value="TreeGrafter"/>
</dbReference>
<dbReference type="GO" id="GO:0036503">
    <property type="term" value="P:ERAD pathway"/>
    <property type="evidence" value="ECO:0007669"/>
    <property type="project" value="TreeGrafter"/>
</dbReference>
<evidence type="ECO:0000256" key="4">
    <source>
        <dbReference type="ARBA" id="ARBA00022670"/>
    </source>
</evidence>
<protein>
    <recommendedName>
        <fullName evidence="11">Ubiquitin thioesterase OTU</fullName>
        <ecNumber evidence="11">3.4.19.12</ecNumber>
    </recommendedName>
</protein>
<dbReference type="GO" id="GO:0016579">
    <property type="term" value="P:protein deubiquitination"/>
    <property type="evidence" value="ECO:0007669"/>
    <property type="project" value="TreeGrafter"/>
</dbReference>
<evidence type="ECO:0000256" key="7">
    <source>
        <dbReference type="ARBA" id="ARBA00022786"/>
    </source>
</evidence>
<dbReference type="SUPFAM" id="SSF54001">
    <property type="entry name" value="Cysteine proteinases"/>
    <property type="match status" value="1"/>
</dbReference>
<comment type="function">
    <text evidence="11">Hydrolase that can remove conjugated ubiquitin from proteins and may therefore play an important regulatory role at the level of protein turnover by preventing degradation.</text>
</comment>
<keyword evidence="6" id="KW-0863">Zinc-finger</keyword>
<dbReference type="GO" id="GO:0008270">
    <property type="term" value="F:zinc ion binding"/>
    <property type="evidence" value="ECO:0007669"/>
    <property type="project" value="UniProtKB-KW"/>
</dbReference>
<evidence type="ECO:0000256" key="2">
    <source>
        <dbReference type="ARBA" id="ARBA00004496"/>
    </source>
</evidence>
<dbReference type="AlphaFoldDB" id="A0A1Y2EM11"/>
<keyword evidence="5" id="KW-0479">Metal-binding</keyword>
<gene>
    <name evidence="15" type="ORF">BCR35DRAFT_294127</name>
</gene>
<keyword evidence="9 11" id="KW-0788">Thiol protease</keyword>
<evidence type="ECO:0000313" key="16">
    <source>
        <dbReference type="Proteomes" id="UP000193467"/>
    </source>
</evidence>
<reference evidence="15 16" key="1">
    <citation type="submission" date="2016-07" db="EMBL/GenBank/DDBJ databases">
        <title>Pervasive Adenine N6-methylation of Active Genes in Fungi.</title>
        <authorList>
            <consortium name="DOE Joint Genome Institute"/>
            <person name="Mondo S.J."/>
            <person name="Dannebaum R.O."/>
            <person name="Kuo R.C."/>
            <person name="Labutti K."/>
            <person name="Haridas S."/>
            <person name="Kuo A."/>
            <person name="Salamov A."/>
            <person name="Ahrendt S.R."/>
            <person name="Lipzen A."/>
            <person name="Sullivan W."/>
            <person name="Andreopoulos W.B."/>
            <person name="Clum A."/>
            <person name="Lindquist E."/>
            <person name="Daum C."/>
            <person name="Ramamoorthy G.K."/>
            <person name="Gryganskyi A."/>
            <person name="Culley D."/>
            <person name="Magnuson J.K."/>
            <person name="James T.Y."/>
            <person name="O'Malley M.A."/>
            <person name="Stajich J.E."/>
            <person name="Spatafora J.W."/>
            <person name="Visel A."/>
            <person name="Grigoriev I.V."/>
        </authorList>
    </citation>
    <scope>NUCLEOTIDE SEQUENCE [LARGE SCALE GENOMIC DNA]</scope>
    <source>
        <strain evidence="15 16">62-1032</strain>
    </source>
</reference>
<comment type="catalytic activity">
    <reaction evidence="1 11">
        <text>Thiol-dependent hydrolysis of ester, thioester, amide, peptide and isopeptide bonds formed by the C-terminal Gly of ubiquitin (a 76-residue protein attached to proteins as an intracellular targeting signal).</text>
        <dbReference type="EC" id="3.4.19.12"/>
    </reaction>
</comment>
<evidence type="ECO:0000256" key="9">
    <source>
        <dbReference type="ARBA" id="ARBA00022807"/>
    </source>
</evidence>
<evidence type="ECO:0000259" key="13">
    <source>
        <dbReference type="PROSITE" id="PS50053"/>
    </source>
</evidence>